<proteinExistence type="predicted"/>
<keyword evidence="3" id="KW-1185">Reference proteome</keyword>
<protein>
    <submittedName>
        <fullName evidence="2">Uncharacterized protein</fullName>
    </submittedName>
</protein>
<feature type="transmembrane region" description="Helical" evidence="1">
    <location>
        <begin position="196"/>
        <end position="217"/>
    </location>
</feature>
<keyword evidence="1" id="KW-0472">Membrane</keyword>
<feature type="transmembrane region" description="Helical" evidence="1">
    <location>
        <begin position="224"/>
        <end position="243"/>
    </location>
</feature>
<comment type="caution">
    <text evidence="2">The sequence shown here is derived from an EMBL/GenBank/DDBJ whole genome shotgun (WGS) entry which is preliminary data.</text>
</comment>
<sequence length="258" mass="29189">MEASDRSMISSLFLSLPFIAVALMYGFKDVQWSKKNAQHTFIPFSLGSFLLYSYVALSSLLTGTHLYFSYLAVAYIFLTWAVGFYLDLSQLKKQQKKTKQMMNQTGIICCYVVLLVFFSYLLSMGNIKAFSINTACFMLFPLSSYMANKVSLRLTIYYLLLLIISCFFMAIPTFIDILYVTTIFYIIIVLEVEGQAVYGINGSLILGASLALWTVTVPETSGQLLFLLLACISIVLFFFWPVLQGAYCQWAKRIGTTE</sequence>
<feature type="transmembrane region" description="Helical" evidence="1">
    <location>
        <begin position="159"/>
        <end position="190"/>
    </location>
</feature>
<evidence type="ECO:0000313" key="3">
    <source>
        <dbReference type="Proteomes" id="UP000051061"/>
    </source>
</evidence>
<keyword evidence="1" id="KW-1133">Transmembrane helix</keyword>
<feature type="transmembrane region" description="Helical" evidence="1">
    <location>
        <begin position="106"/>
        <end position="123"/>
    </location>
</feature>
<organism evidence="2 3">
    <name type="scientific">Alkalicoccobacillus plakortidis</name>
    <dbReference type="NCBI Taxonomy" id="444060"/>
    <lineage>
        <taxon>Bacteria</taxon>
        <taxon>Bacillati</taxon>
        <taxon>Bacillota</taxon>
        <taxon>Bacilli</taxon>
        <taxon>Bacillales</taxon>
        <taxon>Bacillaceae</taxon>
        <taxon>Alkalicoccobacillus</taxon>
    </lineage>
</organism>
<feature type="transmembrane region" description="Helical" evidence="1">
    <location>
        <begin position="39"/>
        <end position="61"/>
    </location>
</feature>
<dbReference type="EMBL" id="LJJD01000015">
    <property type="protein sequence ID" value="KQL57723.1"/>
    <property type="molecule type" value="Genomic_DNA"/>
</dbReference>
<feature type="transmembrane region" description="Helical" evidence="1">
    <location>
        <begin position="6"/>
        <end position="27"/>
    </location>
</feature>
<gene>
    <name evidence="2" type="ORF">AN965_09675</name>
</gene>
<dbReference type="Proteomes" id="UP000051061">
    <property type="component" value="Unassembled WGS sequence"/>
</dbReference>
<name>A0A9D5DP79_9BACI</name>
<feature type="transmembrane region" description="Helical" evidence="1">
    <location>
        <begin position="129"/>
        <end position="147"/>
    </location>
</feature>
<feature type="transmembrane region" description="Helical" evidence="1">
    <location>
        <begin position="67"/>
        <end position="86"/>
    </location>
</feature>
<keyword evidence="1" id="KW-0812">Transmembrane</keyword>
<evidence type="ECO:0000256" key="1">
    <source>
        <dbReference type="SAM" id="Phobius"/>
    </source>
</evidence>
<accession>A0A9D5DP79</accession>
<dbReference type="AlphaFoldDB" id="A0A9D5DP79"/>
<evidence type="ECO:0000313" key="2">
    <source>
        <dbReference type="EMBL" id="KQL57723.1"/>
    </source>
</evidence>
<reference evidence="2 3" key="1">
    <citation type="submission" date="2015-09" db="EMBL/GenBank/DDBJ databases">
        <title>Genome sequencing project for genomic taxonomy and phylogenomics of Bacillus-like bacteria.</title>
        <authorList>
            <person name="Liu B."/>
            <person name="Wang J."/>
            <person name="Zhu Y."/>
            <person name="Liu G."/>
            <person name="Chen Q."/>
            <person name="Chen Z."/>
            <person name="Lan J."/>
            <person name="Che J."/>
            <person name="Ge C."/>
            <person name="Shi H."/>
            <person name="Pan Z."/>
            <person name="Liu X."/>
        </authorList>
    </citation>
    <scope>NUCLEOTIDE SEQUENCE [LARGE SCALE GENOMIC DNA]</scope>
    <source>
        <strain evidence="2 3">DSM 19153</strain>
    </source>
</reference>